<keyword evidence="3" id="KW-1185">Reference proteome</keyword>
<dbReference type="InterPro" id="IPR029060">
    <property type="entry name" value="PIN-like_dom_sf"/>
</dbReference>
<evidence type="ECO:0000259" key="1">
    <source>
        <dbReference type="Pfam" id="PF13470"/>
    </source>
</evidence>
<evidence type="ECO:0000313" key="2">
    <source>
        <dbReference type="EMBL" id="MEK8032331.1"/>
    </source>
</evidence>
<reference evidence="2 3" key="1">
    <citation type="submission" date="2024-04" db="EMBL/GenBank/DDBJ databases">
        <title>Novel species of the genus Ideonella isolated from streams.</title>
        <authorList>
            <person name="Lu H."/>
        </authorList>
    </citation>
    <scope>NUCLEOTIDE SEQUENCE [LARGE SCALE GENOMIC DNA]</scope>
    <source>
        <strain evidence="2 3">DXS29W</strain>
    </source>
</reference>
<dbReference type="EMBL" id="JBBUTG010000010">
    <property type="protein sequence ID" value="MEK8032331.1"/>
    <property type="molecule type" value="Genomic_DNA"/>
</dbReference>
<dbReference type="Pfam" id="PF13470">
    <property type="entry name" value="PIN_3"/>
    <property type="match status" value="1"/>
</dbReference>
<name>A0ABU9BR64_9BURK</name>
<comment type="caution">
    <text evidence="2">The sequence shown here is derived from an EMBL/GenBank/DDBJ whole genome shotgun (WGS) entry which is preliminary data.</text>
</comment>
<accession>A0ABU9BR64</accession>
<dbReference type="Proteomes" id="UP001371218">
    <property type="component" value="Unassembled WGS sequence"/>
</dbReference>
<organism evidence="2 3">
    <name type="scientific">Ideonella lacteola</name>
    <dbReference type="NCBI Taxonomy" id="2984193"/>
    <lineage>
        <taxon>Bacteria</taxon>
        <taxon>Pseudomonadati</taxon>
        <taxon>Pseudomonadota</taxon>
        <taxon>Betaproteobacteria</taxon>
        <taxon>Burkholderiales</taxon>
        <taxon>Sphaerotilaceae</taxon>
        <taxon>Ideonella</taxon>
    </lineage>
</organism>
<sequence length="206" mass="23017">MISRNLCRSRQRAQQNLPKSPPLYSPRAIAATKDLTRRESTEVPQCAAIEVSEGFAGKLQLVVLDTQTVLDWQYFRHPDWSGWPTPGPDAGWQWIATPAMRDELAHVLARGFGPRWSNPGSMVLEFFDRHVQMHAEAPSPAALARALRCTDADDQKFIDLAVTARAGWLVSRDRAVLKLRRRALALAGVRIVDGPGWHSAWRSSSV</sequence>
<proteinExistence type="predicted"/>
<protein>
    <submittedName>
        <fullName evidence="2">PIN domain-containing protein</fullName>
    </submittedName>
</protein>
<evidence type="ECO:0000313" key="3">
    <source>
        <dbReference type="Proteomes" id="UP001371218"/>
    </source>
</evidence>
<gene>
    <name evidence="2" type="ORF">AACH06_16010</name>
</gene>
<dbReference type="InterPro" id="IPR002716">
    <property type="entry name" value="PIN_dom"/>
</dbReference>
<dbReference type="SUPFAM" id="SSF88723">
    <property type="entry name" value="PIN domain-like"/>
    <property type="match status" value="1"/>
</dbReference>
<feature type="domain" description="PIN" evidence="1">
    <location>
        <begin position="62"/>
        <end position="175"/>
    </location>
</feature>
<dbReference type="RefSeq" id="WP_341426751.1">
    <property type="nucleotide sequence ID" value="NZ_JBBUTG010000010.1"/>
</dbReference>